<dbReference type="InParanoid" id="A0A163URV6"/>
<evidence type="ECO:0008006" key="13">
    <source>
        <dbReference type="Google" id="ProtNLM"/>
    </source>
</evidence>
<dbReference type="CDD" id="cd23659">
    <property type="entry name" value="USP_At3g01520-like"/>
    <property type="match status" value="1"/>
</dbReference>
<name>A0A163URV6_ABSGL</name>
<evidence type="ECO:0000259" key="10">
    <source>
        <dbReference type="Pfam" id="PF07732"/>
    </source>
</evidence>
<dbReference type="InterPro" id="IPR045087">
    <property type="entry name" value="Cu-oxidase_fam"/>
</dbReference>
<comment type="similarity">
    <text evidence="1">Belongs to the multicopper oxidase family.</text>
</comment>
<dbReference type="STRING" id="4829.A0A163URV6"/>
<feature type="chain" id="PRO_5007846441" description="UspA domain-containing protein" evidence="6">
    <location>
        <begin position="22"/>
        <end position="960"/>
    </location>
</feature>
<accession>A0A163URV6</accession>
<evidence type="ECO:0000256" key="5">
    <source>
        <dbReference type="SAM" id="MobiDB-lite"/>
    </source>
</evidence>
<dbReference type="PANTHER" id="PTHR11709">
    <property type="entry name" value="MULTI-COPPER OXIDASE"/>
    <property type="match status" value="1"/>
</dbReference>
<evidence type="ECO:0000256" key="1">
    <source>
        <dbReference type="ARBA" id="ARBA00010609"/>
    </source>
</evidence>
<evidence type="ECO:0000259" key="7">
    <source>
        <dbReference type="Pfam" id="PF00394"/>
    </source>
</evidence>
<keyword evidence="12" id="KW-1185">Reference proteome</keyword>
<keyword evidence="2" id="KW-0479">Metal-binding</keyword>
<dbReference type="Pfam" id="PF07731">
    <property type="entry name" value="Cu-oxidase_2"/>
    <property type="match status" value="1"/>
</dbReference>
<feature type="domain" description="Plastocyanin-like" evidence="9">
    <location>
        <begin position="497"/>
        <end position="588"/>
    </location>
</feature>
<reference evidence="11" key="1">
    <citation type="submission" date="2016-04" db="EMBL/GenBank/DDBJ databases">
        <authorList>
            <person name="Evans L.H."/>
            <person name="Alamgir A."/>
            <person name="Owens N."/>
            <person name="Weber N.D."/>
            <person name="Virtaneva K."/>
            <person name="Barbian K."/>
            <person name="Babar A."/>
            <person name="Rosenke K."/>
        </authorList>
    </citation>
    <scope>NUCLEOTIDE SEQUENCE [LARGE SCALE GENOMIC DNA]</scope>
    <source>
        <strain evidence="11">CBS 101.48</strain>
    </source>
</reference>
<dbReference type="Gene3D" id="3.40.50.620">
    <property type="entry name" value="HUPs"/>
    <property type="match status" value="1"/>
</dbReference>
<evidence type="ECO:0000256" key="2">
    <source>
        <dbReference type="ARBA" id="ARBA00022723"/>
    </source>
</evidence>
<feature type="domain" description="UspA" evidence="8">
    <location>
        <begin position="779"/>
        <end position="916"/>
    </location>
</feature>
<dbReference type="SUPFAM" id="SSF49503">
    <property type="entry name" value="Cupredoxins"/>
    <property type="match status" value="3"/>
</dbReference>
<dbReference type="Pfam" id="PF07732">
    <property type="entry name" value="Cu-oxidase_3"/>
    <property type="match status" value="1"/>
</dbReference>
<dbReference type="InterPro" id="IPR011706">
    <property type="entry name" value="Cu-oxidase_C"/>
</dbReference>
<dbReference type="PRINTS" id="PR01438">
    <property type="entry name" value="UNVRSLSTRESS"/>
</dbReference>
<evidence type="ECO:0000256" key="4">
    <source>
        <dbReference type="ARBA" id="ARBA00023008"/>
    </source>
</evidence>
<evidence type="ECO:0000256" key="3">
    <source>
        <dbReference type="ARBA" id="ARBA00023002"/>
    </source>
</evidence>
<dbReference type="CDD" id="cd04205">
    <property type="entry name" value="CuRO_2_LCC_like"/>
    <property type="match status" value="1"/>
</dbReference>
<dbReference type="FunFam" id="2.60.40.420:FF:000045">
    <property type="entry name" value="Laccase 2"/>
    <property type="match status" value="1"/>
</dbReference>
<dbReference type="GO" id="GO:0016491">
    <property type="term" value="F:oxidoreductase activity"/>
    <property type="evidence" value="ECO:0007669"/>
    <property type="project" value="UniProtKB-KW"/>
</dbReference>
<gene>
    <name evidence="11" type="primary">ABSGL_03065.1 scaffold 4127</name>
</gene>
<dbReference type="PANTHER" id="PTHR11709:SF394">
    <property type="entry name" value="FI03373P-RELATED"/>
    <property type="match status" value="1"/>
</dbReference>
<proteinExistence type="inferred from homology"/>
<feature type="domain" description="Plastocyanin-like" evidence="10">
    <location>
        <begin position="43"/>
        <end position="147"/>
    </location>
</feature>
<evidence type="ECO:0000259" key="8">
    <source>
        <dbReference type="Pfam" id="PF00582"/>
    </source>
</evidence>
<dbReference type="Pfam" id="PF00582">
    <property type="entry name" value="Usp"/>
    <property type="match status" value="1"/>
</dbReference>
<dbReference type="Proteomes" id="UP000078561">
    <property type="component" value="Unassembled WGS sequence"/>
</dbReference>
<feature type="domain" description="Plastocyanin-like" evidence="7">
    <location>
        <begin position="213"/>
        <end position="371"/>
    </location>
</feature>
<keyword evidence="6" id="KW-0732">Signal</keyword>
<dbReference type="OrthoDB" id="2121828at2759"/>
<keyword evidence="4" id="KW-0186">Copper</keyword>
<feature type="region of interest" description="Disordered" evidence="5">
    <location>
        <begin position="153"/>
        <end position="208"/>
    </location>
</feature>
<dbReference type="EMBL" id="LT551814">
    <property type="protein sequence ID" value="SAL97567.1"/>
    <property type="molecule type" value="Genomic_DNA"/>
</dbReference>
<keyword evidence="3" id="KW-0560">Oxidoreductase</keyword>
<evidence type="ECO:0000313" key="12">
    <source>
        <dbReference type="Proteomes" id="UP000078561"/>
    </source>
</evidence>
<dbReference type="SUPFAM" id="SSF52402">
    <property type="entry name" value="Adenine nucleotide alpha hydrolases-like"/>
    <property type="match status" value="1"/>
</dbReference>
<dbReference type="InterPro" id="IPR014729">
    <property type="entry name" value="Rossmann-like_a/b/a_fold"/>
</dbReference>
<dbReference type="GO" id="GO:0005507">
    <property type="term" value="F:copper ion binding"/>
    <property type="evidence" value="ECO:0007669"/>
    <property type="project" value="InterPro"/>
</dbReference>
<dbReference type="InterPro" id="IPR008972">
    <property type="entry name" value="Cupredoxin"/>
</dbReference>
<evidence type="ECO:0000313" key="11">
    <source>
        <dbReference type="EMBL" id="SAL97567.1"/>
    </source>
</evidence>
<dbReference type="CDD" id="cd04206">
    <property type="entry name" value="CuRO_1_LCC_like"/>
    <property type="match status" value="1"/>
</dbReference>
<feature type="signal peptide" evidence="6">
    <location>
        <begin position="1"/>
        <end position="21"/>
    </location>
</feature>
<dbReference type="Gene3D" id="2.60.40.420">
    <property type="entry name" value="Cupredoxins - blue copper proteins"/>
    <property type="match status" value="3"/>
</dbReference>
<protein>
    <recommendedName>
        <fullName evidence="13">UspA domain-containing protein</fullName>
    </recommendedName>
</protein>
<dbReference type="InterPro" id="IPR006016">
    <property type="entry name" value="UspA"/>
</dbReference>
<organism evidence="11">
    <name type="scientific">Absidia glauca</name>
    <name type="common">Pin mould</name>
    <dbReference type="NCBI Taxonomy" id="4829"/>
    <lineage>
        <taxon>Eukaryota</taxon>
        <taxon>Fungi</taxon>
        <taxon>Fungi incertae sedis</taxon>
        <taxon>Mucoromycota</taxon>
        <taxon>Mucoromycotina</taxon>
        <taxon>Mucoromycetes</taxon>
        <taxon>Mucorales</taxon>
        <taxon>Cunninghamellaceae</taxon>
        <taxon>Absidia</taxon>
    </lineage>
</organism>
<dbReference type="InterPro" id="IPR006015">
    <property type="entry name" value="Universal_stress_UspA"/>
</dbReference>
<sequence>MAFDLLRLLSILFCALVVVEGKLRTFELNISKGLWNPNCDSAGGTEVMMVNGQYPGPPLRATTNDDIHVIVRNHGDEPTTIHYHGILQIGTTESDGMPNVTQAPIPPGGEFHQRFRLIDQAGTYFYHAHSALQDDSVQGPFIIYSRDDIWPASSLGGETTKNGKNEDEDEDQEDEIKLETHDKKKKKKKDQKDSHSLGTHGPVNDGPYHFDDERIIQLSEWWAQDPADRLDYYLGDSYKGFIAADNYLINGRGPALKSNKSNNKTEGGDDVSCPGYAALDVSPGKVYRLRVIGALSFATVGFSIAKHTMTIIEMDGNLIQPYETDYLEVSSGQRYSVLLKTEQPAGTSYNMGVQAYWITNTTATGHAILNYLEDASTDKKKKKTVTRIDLAQNTPSLFARTSLNEATDPTQPVFPPATNQWVFPEVVPLVDEGLDFDAPPDRTIVLMPKEHLVAGHGNRTRWMINDHPMPSWQVPIIDQLLERKKAHNGHSYKMNQTAMALNKAGTWDGYDDTLQTYPIQDKEVVDVVIHTTTLINHGICAAHPWHSHGFVHYPLAHGSGEYVHERDGHIRNYNHPVAKDTTVVYPASDGDSDGSYGVPCGWTKVRVYSFELAHLNALDQTPPSHVPFVTKKKYPNPNDFSPPSSDDEQAFLTQAFSARENDGTCYEEEEELLSRTTEANKHIPYTQDMDFSDGSSSTTSQPEIIETLVTTESDRDGSRASAKERQRIQNLLVFSEPPSFIESYDRCIVTTVYGAGPTGTSILNQTQCNGARRPSRAYMVACDFSDNSYQAMEWVMGTMMRDGDELHVVTAMNREENPETVKKAGLSVKSELKLGSDKVTLLAKKALGQMLLYNIKLRTYTIVGRIKDVLYNTILQLPLTLVICGSRGRGSVKGLLMGSISTFLVRKSPVPVSVIRKMPKINKEGNLSKKRAKIKSPPLPENKTDGIVVDEVAMASKPVL</sequence>
<dbReference type="AlphaFoldDB" id="A0A163URV6"/>
<dbReference type="Pfam" id="PF00394">
    <property type="entry name" value="Cu-oxidase"/>
    <property type="match status" value="1"/>
</dbReference>
<evidence type="ECO:0000256" key="6">
    <source>
        <dbReference type="SAM" id="SignalP"/>
    </source>
</evidence>
<dbReference type="InterPro" id="IPR011707">
    <property type="entry name" value="Cu-oxidase-like_N"/>
</dbReference>
<dbReference type="InterPro" id="IPR001117">
    <property type="entry name" value="Cu-oxidase_2nd"/>
</dbReference>
<evidence type="ECO:0000259" key="9">
    <source>
        <dbReference type="Pfam" id="PF07731"/>
    </source>
</evidence>